<evidence type="ECO:0008006" key="4">
    <source>
        <dbReference type="Google" id="ProtNLM"/>
    </source>
</evidence>
<dbReference type="EMBL" id="CAJJDM010000010">
    <property type="protein sequence ID" value="CAD8048873.1"/>
    <property type="molecule type" value="Genomic_DNA"/>
</dbReference>
<organism evidence="2 3">
    <name type="scientific">Paramecium primaurelia</name>
    <dbReference type="NCBI Taxonomy" id="5886"/>
    <lineage>
        <taxon>Eukaryota</taxon>
        <taxon>Sar</taxon>
        <taxon>Alveolata</taxon>
        <taxon>Ciliophora</taxon>
        <taxon>Intramacronucleata</taxon>
        <taxon>Oligohymenophorea</taxon>
        <taxon>Peniculida</taxon>
        <taxon>Parameciidae</taxon>
        <taxon>Paramecium</taxon>
    </lineage>
</organism>
<evidence type="ECO:0000313" key="3">
    <source>
        <dbReference type="Proteomes" id="UP000688137"/>
    </source>
</evidence>
<feature type="transmembrane region" description="Helical" evidence="1">
    <location>
        <begin position="12"/>
        <end position="29"/>
    </location>
</feature>
<accession>A0A8S1K201</accession>
<keyword evidence="3" id="KW-1185">Reference proteome</keyword>
<keyword evidence="1" id="KW-0472">Membrane</keyword>
<evidence type="ECO:0000256" key="1">
    <source>
        <dbReference type="SAM" id="Phobius"/>
    </source>
</evidence>
<comment type="caution">
    <text evidence="2">The sequence shown here is derived from an EMBL/GenBank/DDBJ whole genome shotgun (WGS) entry which is preliminary data.</text>
</comment>
<sequence>MIQQRLIAIKRIIKVYINYLYFVLSKIVYNQHYYNIDYYVMKIQQNMNILSLICKEILQNYRD</sequence>
<gene>
    <name evidence="2" type="ORF">PPRIM_AZ9-3.1.T0130116</name>
</gene>
<protein>
    <recommendedName>
        <fullName evidence="4">Transmembrane protein</fullName>
    </recommendedName>
</protein>
<dbReference type="Proteomes" id="UP000688137">
    <property type="component" value="Unassembled WGS sequence"/>
</dbReference>
<proteinExistence type="predicted"/>
<keyword evidence="1" id="KW-0812">Transmembrane</keyword>
<keyword evidence="1" id="KW-1133">Transmembrane helix</keyword>
<reference evidence="2" key="1">
    <citation type="submission" date="2021-01" db="EMBL/GenBank/DDBJ databases">
        <authorList>
            <consortium name="Genoscope - CEA"/>
            <person name="William W."/>
        </authorList>
    </citation>
    <scope>NUCLEOTIDE SEQUENCE</scope>
</reference>
<dbReference type="AlphaFoldDB" id="A0A8S1K201"/>
<name>A0A8S1K201_PARPR</name>
<evidence type="ECO:0000313" key="2">
    <source>
        <dbReference type="EMBL" id="CAD8048873.1"/>
    </source>
</evidence>